<dbReference type="PROSITE" id="PS50109">
    <property type="entry name" value="HIS_KIN"/>
    <property type="match status" value="1"/>
</dbReference>
<dbReference type="PROSITE" id="PS50885">
    <property type="entry name" value="HAMP"/>
    <property type="match status" value="1"/>
</dbReference>
<keyword evidence="5" id="KW-0597">Phosphoprotein</keyword>
<keyword evidence="11 14" id="KW-1133">Transmembrane helix</keyword>
<dbReference type="SMART" id="SM00387">
    <property type="entry name" value="HATPase_c"/>
    <property type="match status" value="1"/>
</dbReference>
<name>A0A5K7YP60_9BACT</name>
<dbReference type="GO" id="GO:0006355">
    <property type="term" value="P:regulation of DNA-templated transcription"/>
    <property type="evidence" value="ECO:0007669"/>
    <property type="project" value="InterPro"/>
</dbReference>
<dbReference type="InterPro" id="IPR000014">
    <property type="entry name" value="PAS"/>
</dbReference>
<dbReference type="Gene3D" id="3.30.450.20">
    <property type="entry name" value="PAS domain"/>
    <property type="match status" value="3"/>
</dbReference>
<dbReference type="AlphaFoldDB" id="A0A5K7YP60"/>
<keyword evidence="4" id="KW-1003">Cell membrane</keyword>
<evidence type="ECO:0000259" key="15">
    <source>
        <dbReference type="PROSITE" id="PS50109"/>
    </source>
</evidence>
<feature type="domain" description="PAS" evidence="16">
    <location>
        <begin position="404"/>
        <end position="474"/>
    </location>
</feature>
<keyword evidence="20" id="KW-1185">Reference proteome</keyword>
<evidence type="ECO:0000256" key="14">
    <source>
        <dbReference type="SAM" id="Phobius"/>
    </source>
</evidence>
<dbReference type="SMART" id="SM00304">
    <property type="entry name" value="HAMP"/>
    <property type="match status" value="1"/>
</dbReference>
<dbReference type="SMART" id="SM00086">
    <property type="entry name" value="PAC"/>
    <property type="match status" value="1"/>
</dbReference>
<evidence type="ECO:0000256" key="6">
    <source>
        <dbReference type="ARBA" id="ARBA00022679"/>
    </source>
</evidence>
<evidence type="ECO:0000256" key="7">
    <source>
        <dbReference type="ARBA" id="ARBA00022692"/>
    </source>
</evidence>
<dbReference type="KEGG" id="dalk:DSCA_45080"/>
<evidence type="ECO:0000256" key="1">
    <source>
        <dbReference type="ARBA" id="ARBA00000085"/>
    </source>
</evidence>
<sequence length="737" mass="83053">MTSVRFLENIQIRYKLLFSYLITFCVIFSLGSGVIYSIVRKTIEANIESELKNATDAMLNMVQTSVSVSIQNHLRAVAEKNLEMVSHLYSLSRKGELTEAKAKQLAESLLLSQRIGTTGYIACVSSGGVMVVHPEAEWLGQDINRYGFVRQMREKRQGYIEYDWRNPGEDRTRPKAMYMAYFEPWDWIIAVSSYRREFSTLVNIDDFRDSVLSLQFSETGYAFITDNRGNAIIHPSLQGVNVIEEKAFPNYPLDTMLKEKSGKIVYPWKNPGEDRMRDKLVLFNYLPEYEWIVASSSYLDEFYAPLDKVSNVIIFTVLGCILLVLPITAMISASITNPLAELVKRLEQGAKGDLSVRLDRHSEDEVGRLARYFNSFMARLQEYNQDLEAQVKERKEAEVALRYSENRYRSVIEAMPDAMVVYDMEGRVTYLNPAFTDVFGWTSEECLGRKLDHFVPEENWEETRQGLKTITSGKPLSSVETRRLTKSGQIIDVSTRGAVYRDPDGRQVGSVIIHRDVSDLKRMEKQVMDIGDRERQKIGQDLHDDLCPHLIGVEGLGKVLVRKLSDKAPEEAGLAEKITGLVKDAITKTRRLARGLCPVFLVDHGLESSIRELAANTESVFGVACRFLYETPVPIQDNLVATHLFHIVQEAVNNAVRHGQATAITITMRVDGDRLTVSVHDDGRGIPSDLETRGMGLRIMGFRANMIHAALDIGGHEDGGTVVQVSLSTRVTTPVGP</sequence>
<feature type="transmembrane region" description="Helical" evidence="14">
    <location>
        <begin position="20"/>
        <end position="39"/>
    </location>
</feature>
<reference evidence="19 20" key="1">
    <citation type="submission" date="2019-11" db="EMBL/GenBank/DDBJ databases">
        <title>Comparative genomics of hydrocarbon-degrading Desulfosarcina strains.</title>
        <authorList>
            <person name="Watanabe M."/>
            <person name="Kojima H."/>
            <person name="Fukui M."/>
        </authorList>
    </citation>
    <scope>NUCLEOTIDE SEQUENCE [LARGE SCALE GENOMIC DNA]</scope>
    <source>
        <strain evidence="19 20">PL12</strain>
    </source>
</reference>
<evidence type="ECO:0000256" key="11">
    <source>
        <dbReference type="ARBA" id="ARBA00022989"/>
    </source>
</evidence>
<dbReference type="InterPro" id="IPR000700">
    <property type="entry name" value="PAS-assoc_C"/>
</dbReference>
<dbReference type="CDD" id="cd12912">
    <property type="entry name" value="PDC2_MCP_like"/>
    <property type="match status" value="2"/>
</dbReference>
<dbReference type="EMBL" id="AP021874">
    <property type="protein sequence ID" value="BBO70578.1"/>
    <property type="molecule type" value="Genomic_DNA"/>
</dbReference>
<dbReference type="InterPro" id="IPR013767">
    <property type="entry name" value="PAS_fold"/>
</dbReference>
<dbReference type="Pfam" id="PF00989">
    <property type="entry name" value="PAS"/>
    <property type="match status" value="1"/>
</dbReference>
<dbReference type="InterPro" id="IPR036890">
    <property type="entry name" value="HATPase_C_sf"/>
</dbReference>
<dbReference type="InterPro" id="IPR033480">
    <property type="entry name" value="sCache_2"/>
</dbReference>
<evidence type="ECO:0000256" key="2">
    <source>
        <dbReference type="ARBA" id="ARBA00004651"/>
    </source>
</evidence>
<evidence type="ECO:0000313" key="20">
    <source>
        <dbReference type="Proteomes" id="UP000427906"/>
    </source>
</evidence>
<dbReference type="InterPro" id="IPR005467">
    <property type="entry name" value="His_kinase_dom"/>
</dbReference>
<dbReference type="EC" id="2.7.13.3" evidence="3"/>
<dbReference type="SUPFAM" id="SSF158472">
    <property type="entry name" value="HAMP domain-like"/>
    <property type="match status" value="1"/>
</dbReference>
<feature type="domain" description="PAC" evidence="17">
    <location>
        <begin position="477"/>
        <end position="529"/>
    </location>
</feature>
<keyword evidence="7 14" id="KW-0812">Transmembrane</keyword>
<dbReference type="SMART" id="SM01049">
    <property type="entry name" value="Cache_2"/>
    <property type="match status" value="1"/>
</dbReference>
<dbReference type="PROSITE" id="PS50112">
    <property type="entry name" value="PAS"/>
    <property type="match status" value="1"/>
</dbReference>
<dbReference type="InterPro" id="IPR003594">
    <property type="entry name" value="HATPase_dom"/>
</dbReference>
<dbReference type="GO" id="GO:0005524">
    <property type="term" value="F:ATP binding"/>
    <property type="evidence" value="ECO:0007669"/>
    <property type="project" value="UniProtKB-KW"/>
</dbReference>
<evidence type="ECO:0000256" key="9">
    <source>
        <dbReference type="ARBA" id="ARBA00022777"/>
    </source>
</evidence>
<dbReference type="PROSITE" id="PS50113">
    <property type="entry name" value="PAC"/>
    <property type="match status" value="1"/>
</dbReference>
<dbReference type="CDD" id="cd16917">
    <property type="entry name" value="HATPase_UhpB-NarQ-NarX-like"/>
    <property type="match status" value="1"/>
</dbReference>
<dbReference type="InterPro" id="IPR001610">
    <property type="entry name" value="PAC"/>
</dbReference>
<dbReference type="RefSeq" id="WP_155318516.1">
    <property type="nucleotide sequence ID" value="NZ_AP021874.1"/>
</dbReference>
<dbReference type="InterPro" id="IPR004010">
    <property type="entry name" value="Double_Cache_2"/>
</dbReference>
<dbReference type="Pfam" id="PF02518">
    <property type="entry name" value="HATPase_c"/>
    <property type="match status" value="1"/>
</dbReference>
<dbReference type="GO" id="GO:0000155">
    <property type="term" value="F:phosphorelay sensor kinase activity"/>
    <property type="evidence" value="ECO:0007669"/>
    <property type="project" value="InterPro"/>
</dbReference>
<dbReference type="GO" id="GO:0046983">
    <property type="term" value="F:protein dimerization activity"/>
    <property type="evidence" value="ECO:0007669"/>
    <property type="project" value="InterPro"/>
</dbReference>
<dbReference type="Pfam" id="PF07730">
    <property type="entry name" value="HisKA_3"/>
    <property type="match status" value="1"/>
</dbReference>
<dbReference type="OrthoDB" id="5341439at2"/>
<keyword evidence="13 14" id="KW-0472">Membrane</keyword>
<dbReference type="InterPro" id="IPR035965">
    <property type="entry name" value="PAS-like_dom_sf"/>
</dbReference>
<keyword evidence="10" id="KW-0067">ATP-binding</keyword>
<feature type="domain" description="Histidine kinase" evidence="15">
    <location>
        <begin position="644"/>
        <end position="731"/>
    </location>
</feature>
<dbReference type="Pfam" id="PF00672">
    <property type="entry name" value="HAMP"/>
    <property type="match status" value="1"/>
</dbReference>
<proteinExistence type="predicted"/>
<keyword evidence="12" id="KW-0902">Two-component regulatory system</keyword>
<evidence type="ECO:0000256" key="4">
    <source>
        <dbReference type="ARBA" id="ARBA00022475"/>
    </source>
</evidence>
<comment type="subcellular location">
    <subcellularLocation>
        <location evidence="2">Cell membrane</location>
        <topology evidence="2">Multi-pass membrane protein</topology>
    </subcellularLocation>
</comment>
<keyword evidence="8" id="KW-0547">Nucleotide-binding</keyword>
<dbReference type="GO" id="GO:0005886">
    <property type="term" value="C:plasma membrane"/>
    <property type="evidence" value="ECO:0007669"/>
    <property type="project" value="UniProtKB-SubCell"/>
</dbReference>
<evidence type="ECO:0000256" key="5">
    <source>
        <dbReference type="ARBA" id="ARBA00022553"/>
    </source>
</evidence>
<dbReference type="Gene3D" id="3.30.565.10">
    <property type="entry name" value="Histidine kinase-like ATPase, C-terminal domain"/>
    <property type="match status" value="1"/>
</dbReference>
<dbReference type="PANTHER" id="PTHR24421:SF10">
    <property type="entry name" value="NITRATE_NITRITE SENSOR PROTEIN NARQ"/>
    <property type="match status" value="1"/>
</dbReference>
<protein>
    <recommendedName>
        <fullName evidence="3">histidine kinase</fullName>
        <ecNumber evidence="3">2.7.13.3</ecNumber>
    </recommendedName>
</protein>
<dbReference type="Pfam" id="PF08269">
    <property type="entry name" value="dCache_2"/>
    <property type="match status" value="1"/>
</dbReference>
<evidence type="ECO:0000256" key="3">
    <source>
        <dbReference type="ARBA" id="ARBA00012438"/>
    </source>
</evidence>
<evidence type="ECO:0000259" key="16">
    <source>
        <dbReference type="PROSITE" id="PS50112"/>
    </source>
</evidence>
<evidence type="ECO:0000256" key="8">
    <source>
        <dbReference type="ARBA" id="ARBA00022741"/>
    </source>
</evidence>
<keyword evidence="6" id="KW-0808">Transferase</keyword>
<dbReference type="SUPFAM" id="SSF55785">
    <property type="entry name" value="PYP-like sensor domain (PAS domain)"/>
    <property type="match status" value="1"/>
</dbReference>
<evidence type="ECO:0000256" key="12">
    <source>
        <dbReference type="ARBA" id="ARBA00023012"/>
    </source>
</evidence>
<feature type="domain" description="HAMP" evidence="18">
    <location>
        <begin position="333"/>
        <end position="385"/>
    </location>
</feature>
<dbReference type="Gene3D" id="6.10.340.10">
    <property type="match status" value="1"/>
</dbReference>
<dbReference type="Proteomes" id="UP000427906">
    <property type="component" value="Chromosome"/>
</dbReference>
<evidence type="ECO:0000256" key="13">
    <source>
        <dbReference type="ARBA" id="ARBA00023136"/>
    </source>
</evidence>
<dbReference type="InterPro" id="IPR050482">
    <property type="entry name" value="Sensor_HK_TwoCompSys"/>
</dbReference>
<dbReference type="PANTHER" id="PTHR24421">
    <property type="entry name" value="NITRATE/NITRITE SENSOR PROTEIN NARX-RELATED"/>
    <property type="match status" value="1"/>
</dbReference>
<dbReference type="NCBIfam" id="TIGR00229">
    <property type="entry name" value="sensory_box"/>
    <property type="match status" value="1"/>
</dbReference>
<evidence type="ECO:0000259" key="18">
    <source>
        <dbReference type="PROSITE" id="PS50885"/>
    </source>
</evidence>
<evidence type="ECO:0000259" key="17">
    <source>
        <dbReference type="PROSITE" id="PS50113"/>
    </source>
</evidence>
<dbReference type="InterPro" id="IPR003660">
    <property type="entry name" value="HAMP_dom"/>
</dbReference>
<evidence type="ECO:0000256" key="10">
    <source>
        <dbReference type="ARBA" id="ARBA00022840"/>
    </source>
</evidence>
<evidence type="ECO:0000313" key="19">
    <source>
        <dbReference type="EMBL" id="BBO70578.1"/>
    </source>
</evidence>
<dbReference type="CDD" id="cd06225">
    <property type="entry name" value="HAMP"/>
    <property type="match status" value="1"/>
</dbReference>
<accession>A0A5K7YP60</accession>
<dbReference type="InterPro" id="IPR011712">
    <property type="entry name" value="Sig_transdc_His_kin_sub3_dim/P"/>
</dbReference>
<dbReference type="SMART" id="SM00091">
    <property type="entry name" value="PAS"/>
    <property type="match status" value="1"/>
</dbReference>
<dbReference type="CDD" id="cd00130">
    <property type="entry name" value="PAS"/>
    <property type="match status" value="1"/>
</dbReference>
<keyword evidence="9" id="KW-0418">Kinase</keyword>
<organism evidence="19 20">
    <name type="scientific">Desulfosarcina alkanivorans</name>
    <dbReference type="NCBI Taxonomy" id="571177"/>
    <lineage>
        <taxon>Bacteria</taxon>
        <taxon>Pseudomonadati</taxon>
        <taxon>Thermodesulfobacteriota</taxon>
        <taxon>Desulfobacteria</taxon>
        <taxon>Desulfobacterales</taxon>
        <taxon>Desulfosarcinaceae</taxon>
        <taxon>Desulfosarcina</taxon>
    </lineage>
</organism>
<gene>
    <name evidence="19" type="ORF">DSCA_45080</name>
</gene>
<dbReference type="SUPFAM" id="SSF55874">
    <property type="entry name" value="ATPase domain of HSP90 chaperone/DNA topoisomerase II/histidine kinase"/>
    <property type="match status" value="1"/>
</dbReference>
<comment type="catalytic activity">
    <reaction evidence="1">
        <text>ATP + protein L-histidine = ADP + protein N-phospho-L-histidine.</text>
        <dbReference type="EC" id="2.7.13.3"/>
    </reaction>
</comment>